<keyword evidence="3" id="KW-1185">Reference proteome</keyword>
<dbReference type="EMBL" id="BAAAVS010000049">
    <property type="protein sequence ID" value="GAA3043435.1"/>
    <property type="molecule type" value="Genomic_DNA"/>
</dbReference>
<name>A0ABP6LKT3_9ACTN</name>
<evidence type="ECO:0000256" key="1">
    <source>
        <dbReference type="SAM" id="MobiDB-lite"/>
    </source>
</evidence>
<dbReference type="Proteomes" id="UP001501035">
    <property type="component" value="Unassembled WGS sequence"/>
</dbReference>
<gene>
    <name evidence="2" type="ORF">GCM10010528_23750</name>
</gene>
<proteinExistence type="predicted"/>
<sequence length="139" mass="15359">MLEPGEEVTVRPSLAAGNDPSRPFDVETNLRVAEFKIAEWKGKDAMRKRGVFADLVNLAADDSDRKAQLYVVADAPIHFLRSSTSSASWGLNRSGPNTRERYAERFDPEWKLSISEFTAGPAAHVELIDLRTFLPALGG</sequence>
<accession>A0ABP6LKT3</accession>
<evidence type="ECO:0000313" key="3">
    <source>
        <dbReference type="Proteomes" id="UP001501035"/>
    </source>
</evidence>
<reference evidence="3" key="1">
    <citation type="journal article" date="2019" name="Int. J. Syst. Evol. Microbiol.">
        <title>The Global Catalogue of Microorganisms (GCM) 10K type strain sequencing project: providing services to taxonomists for standard genome sequencing and annotation.</title>
        <authorList>
            <consortium name="The Broad Institute Genomics Platform"/>
            <consortium name="The Broad Institute Genome Sequencing Center for Infectious Disease"/>
            <person name="Wu L."/>
            <person name="Ma J."/>
        </authorList>
    </citation>
    <scope>NUCLEOTIDE SEQUENCE [LARGE SCALE GENOMIC DNA]</scope>
    <source>
        <strain evidence="3">JCM 14234</strain>
    </source>
</reference>
<protein>
    <submittedName>
        <fullName evidence="2">Uncharacterized protein</fullName>
    </submittedName>
</protein>
<organism evidence="2 3">
    <name type="scientific">Gordonia defluvii</name>
    <dbReference type="NCBI Taxonomy" id="283718"/>
    <lineage>
        <taxon>Bacteria</taxon>
        <taxon>Bacillati</taxon>
        <taxon>Actinomycetota</taxon>
        <taxon>Actinomycetes</taxon>
        <taxon>Mycobacteriales</taxon>
        <taxon>Gordoniaceae</taxon>
        <taxon>Gordonia</taxon>
    </lineage>
</organism>
<comment type="caution">
    <text evidence="2">The sequence shown here is derived from an EMBL/GenBank/DDBJ whole genome shotgun (WGS) entry which is preliminary data.</text>
</comment>
<feature type="region of interest" description="Disordered" evidence="1">
    <location>
        <begin position="1"/>
        <end position="22"/>
    </location>
</feature>
<evidence type="ECO:0000313" key="2">
    <source>
        <dbReference type="EMBL" id="GAA3043435.1"/>
    </source>
</evidence>